<protein>
    <submittedName>
        <fullName evidence="2">Uncharacterized protein</fullName>
    </submittedName>
</protein>
<feature type="region of interest" description="Disordered" evidence="1">
    <location>
        <begin position="118"/>
        <end position="151"/>
    </location>
</feature>
<proteinExistence type="predicted"/>
<gene>
    <name evidence="2" type="ORF">M427DRAFT_30593</name>
</gene>
<evidence type="ECO:0000313" key="2">
    <source>
        <dbReference type="EMBL" id="KXS17111.1"/>
    </source>
</evidence>
<evidence type="ECO:0000313" key="3">
    <source>
        <dbReference type="Proteomes" id="UP000070544"/>
    </source>
</evidence>
<keyword evidence="3" id="KW-1185">Reference proteome</keyword>
<name>A0A139AK08_GONPJ</name>
<organism evidence="2 3">
    <name type="scientific">Gonapodya prolifera (strain JEL478)</name>
    <name type="common">Monoblepharis prolifera</name>
    <dbReference type="NCBI Taxonomy" id="1344416"/>
    <lineage>
        <taxon>Eukaryota</taxon>
        <taxon>Fungi</taxon>
        <taxon>Fungi incertae sedis</taxon>
        <taxon>Chytridiomycota</taxon>
        <taxon>Chytridiomycota incertae sedis</taxon>
        <taxon>Monoblepharidomycetes</taxon>
        <taxon>Monoblepharidales</taxon>
        <taxon>Gonapodyaceae</taxon>
        <taxon>Gonapodya</taxon>
    </lineage>
</organism>
<dbReference type="EMBL" id="KQ965748">
    <property type="protein sequence ID" value="KXS17111.1"/>
    <property type="molecule type" value="Genomic_DNA"/>
</dbReference>
<dbReference type="Proteomes" id="UP000070544">
    <property type="component" value="Unassembled WGS sequence"/>
</dbReference>
<sequence length="259" mass="30172">MQESADETTERAFDAENSQRHERIIELKRKEKELADLLEKKRDWLSFRHKQVLKLGATASDKSSDFLIREKMKPQRRFKGGGLPVTYCFLTQKEHASISDRIPLQTPETAWWDDWYSPKPTSEPPTPHTESILESLQRPREKYKQAPQALPRPPQFEAAQELLDALYARQAEIQPLMRLARNAAAMQQHPITPAIPPPSNPTTVRQRHLAELGRTRLWWYKLEHFEEIARECERTMGEDEEKGVCVNMVDRDATVEARH</sequence>
<accession>A0A139AK08</accession>
<reference evidence="2 3" key="1">
    <citation type="journal article" date="2015" name="Genome Biol. Evol.">
        <title>Phylogenomic analyses indicate that early fungi evolved digesting cell walls of algal ancestors of land plants.</title>
        <authorList>
            <person name="Chang Y."/>
            <person name="Wang S."/>
            <person name="Sekimoto S."/>
            <person name="Aerts A.L."/>
            <person name="Choi C."/>
            <person name="Clum A."/>
            <person name="LaButti K.M."/>
            <person name="Lindquist E.A."/>
            <person name="Yee Ngan C."/>
            <person name="Ohm R.A."/>
            <person name="Salamov A.A."/>
            <person name="Grigoriev I.V."/>
            <person name="Spatafora J.W."/>
            <person name="Berbee M.L."/>
        </authorList>
    </citation>
    <scope>NUCLEOTIDE SEQUENCE [LARGE SCALE GENOMIC DNA]</scope>
    <source>
        <strain evidence="2 3">JEL478</strain>
    </source>
</reference>
<evidence type="ECO:0000256" key="1">
    <source>
        <dbReference type="SAM" id="MobiDB-lite"/>
    </source>
</evidence>
<dbReference type="AlphaFoldDB" id="A0A139AK08"/>